<keyword evidence="2" id="KW-1003">Cell membrane</keyword>
<reference evidence="11" key="3">
    <citation type="submission" date="2021-03" db="EMBL/GenBank/DDBJ databases">
        <title>Genomic Encyclopedia of Type Strains, Phase IV (KMG-IV): sequencing the most valuable type-strain genomes for metagenomic binning, comparative biology and taxonomic classification.</title>
        <authorList>
            <person name="Goeker M."/>
        </authorList>
    </citation>
    <scope>NUCLEOTIDE SEQUENCE</scope>
    <source>
        <strain evidence="11">DSM 22443</strain>
    </source>
</reference>
<dbReference type="GO" id="GO:0005886">
    <property type="term" value="C:plasma membrane"/>
    <property type="evidence" value="ECO:0007669"/>
    <property type="project" value="UniProtKB-SubCell"/>
</dbReference>
<dbReference type="GO" id="GO:0022857">
    <property type="term" value="F:transmembrane transporter activity"/>
    <property type="evidence" value="ECO:0007669"/>
    <property type="project" value="TreeGrafter"/>
</dbReference>
<dbReference type="EMBL" id="JAGGKO010000001">
    <property type="protein sequence ID" value="MBP1953441.1"/>
    <property type="molecule type" value="Genomic_DNA"/>
</dbReference>
<evidence type="ECO:0000256" key="2">
    <source>
        <dbReference type="ARBA" id="ARBA00022475"/>
    </source>
</evidence>
<comment type="similarity">
    <text evidence="6">Belongs to the ABC-4 integral membrane protein family.</text>
</comment>
<sequence>MSVADALWRFPSAMMAWRNLGRNRMRTALAALGIVIGVVAISSLGMAGVALQQQATSNLGSLTNQVSVSAGQDSDYDGVTEEQVEEIRSIITDAEVIPQKTNSTTVSSRGQEAYVSVTGVTDAAALYDVSRGTAPERLQTGALISNSTAQQLGLELGDPVEYDGHLYRIRGFIDSGSGFGPGGGRGELVVPISGLADQDHYDSVTIIADSGDAATETADTLEEHFNTDGRDEEEVLRVSSYASVQENIGSFLNTLQLALLGIGGISLVVASVAILNVMLMSTVERRGEIGVLRAVGIRRGEVLRMILTEATFLGTLGGLVGATCSLAVGAVMFQVVAGDPAGVLQWASARYLLYGFAFAVFASVLSGLYPAWKAANDSPVEALRG</sequence>
<keyword evidence="12" id="KW-1185">Reference proteome</keyword>
<comment type="caution">
    <text evidence="10">The sequence shown here is derived from an EMBL/GenBank/DDBJ whole genome shotgun (WGS) entry which is preliminary data.</text>
</comment>
<dbReference type="Pfam" id="PF02687">
    <property type="entry name" value="FtsX"/>
    <property type="match status" value="1"/>
</dbReference>
<protein>
    <submittedName>
        <fullName evidence="11">Putative ABC transport system permease protein</fullName>
    </submittedName>
</protein>
<dbReference type="InterPro" id="IPR050250">
    <property type="entry name" value="Macrolide_Exporter_MacB"/>
</dbReference>
<comment type="subcellular location">
    <subcellularLocation>
        <location evidence="1">Cell membrane</location>
        <topology evidence="1">Multi-pass membrane protein</topology>
    </subcellularLocation>
</comment>
<proteinExistence type="inferred from homology"/>
<evidence type="ECO:0000313" key="11">
    <source>
        <dbReference type="EMBL" id="MBP1953441.1"/>
    </source>
</evidence>
<feature type="transmembrane region" description="Helical" evidence="7">
    <location>
        <begin position="257"/>
        <end position="281"/>
    </location>
</feature>
<evidence type="ECO:0000256" key="3">
    <source>
        <dbReference type="ARBA" id="ARBA00022692"/>
    </source>
</evidence>
<feature type="domain" description="ABC3 transporter permease C-terminal" evidence="8">
    <location>
        <begin position="262"/>
        <end position="379"/>
    </location>
</feature>
<feature type="transmembrane region" description="Helical" evidence="7">
    <location>
        <begin position="351"/>
        <end position="372"/>
    </location>
</feature>
<dbReference type="RefSeq" id="WP_188871334.1">
    <property type="nucleotide sequence ID" value="NZ_BMOO01000003.1"/>
</dbReference>
<keyword evidence="3 7" id="KW-0812">Transmembrane</keyword>
<evidence type="ECO:0000256" key="6">
    <source>
        <dbReference type="ARBA" id="ARBA00038076"/>
    </source>
</evidence>
<dbReference type="InterPro" id="IPR003838">
    <property type="entry name" value="ABC3_permease_C"/>
</dbReference>
<gene>
    <name evidence="10" type="ORF">GCM10009017_14170</name>
    <name evidence="11" type="ORF">J2752_000322</name>
</gene>
<dbReference type="AlphaFoldDB" id="A0A830FRQ8"/>
<dbReference type="Proteomes" id="UP000765891">
    <property type="component" value="Unassembled WGS sequence"/>
</dbReference>
<dbReference type="Proteomes" id="UP000614609">
    <property type="component" value="Unassembled WGS sequence"/>
</dbReference>
<evidence type="ECO:0000256" key="4">
    <source>
        <dbReference type="ARBA" id="ARBA00022989"/>
    </source>
</evidence>
<feature type="domain" description="MacB-like periplasmic core" evidence="9">
    <location>
        <begin position="27"/>
        <end position="223"/>
    </location>
</feature>
<accession>A0A830FRQ8</accession>
<evidence type="ECO:0000313" key="12">
    <source>
        <dbReference type="Proteomes" id="UP000614609"/>
    </source>
</evidence>
<evidence type="ECO:0000259" key="9">
    <source>
        <dbReference type="Pfam" id="PF12704"/>
    </source>
</evidence>
<evidence type="ECO:0000256" key="1">
    <source>
        <dbReference type="ARBA" id="ARBA00004651"/>
    </source>
</evidence>
<keyword evidence="5 7" id="KW-0472">Membrane</keyword>
<evidence type="ECO:0000259" key="8">
    <source>
        <dbReference type="Pfam" id="PF02687"/>
    </source>
</evidence>
<evidence type="ECO:0000256" key="5">
    <source>
        <dbReference type="ARBA" id="ARBA00023136"/>
    </source>
</evidence>
<feature type="transmembrane region" description="Helical" evidence="7">
    <location>
        <begin position="302"/>
        <end position="331"/>
    </location>
</feature>
<evidence type="ECO:0000256" key="7">
    <source>
        <dbReference type="SAM" id="Phobius"/>
    </source>
</evidence>
<dbReference type="EMBL" id="BMOO01000003">
    <property type="protein sequence ID" value="GGM65261.1"/>
    <property type="molecule type" value="Genomic_DNA"/>
</dbReference>
<reference evidence="10" key="1">
    <citation type="journal article" date="2014" name="Int. J. Syst. Evol. Microbiol.">
        <title>Complete genome sequence of Corynebacterium casei LMG S-19264T (=DSM 44701T), isolated from a smear-ripened cheese.</title>
        <authorList>
            <consortium name="US DOE Joint Genome Institute (JGI-PGF)"/>
            <person name="Walter F."/>
            <person name="Albersmeier A."/>
            <person name="Kalinowski J."/>
            <person name="Ruckert C."/>
        </authorList>
    </citation>
    <scope>NUCLEOTIDE SEQUENCE</scope>
    <source>
        <strain evidence="10">JCM 16108</strain>
    </source>
</reference>
<dbReference type="InterPro" id="IPR025857">
    <property type="entry name" value="MacB_PCD"/>
</dbReference>
<organism evidence="10 12">
    <name type="scientific">Halarchaeum rubridurum</name>
    <dbReference type="NCBI Taxonomy" id="489911"/>
    <lineage>
        <taxon>Archaea</taxon>
        <taxon>Methanobacteriati</taxon>
        <taxon>Methanobacteriota</taxon>
        <taxon>Stenosarchaea group</taxon>
        <taxon>Halobacteria</taxon>
        <taxon>Halobacteriales</taxon>
        <taxon>Halobacteriaceae</taxon>
    </lineage>
</organism>
<keyword evidence="4 7" id="KW-1133">Transmembrane helix</keyword>
<dbReference type="Pfam" id="PF12704">
    <property type="entry name" value="MacB_PCD"/>
    <property type="match status" value="1"/>
</dbReference>
<dbReference type="PANTHER" id="PTHR30572">
    <property type="entry name" value="MEMBRANE COMPONENT OF TRANSPORTER-RELATED"/>
    <property type="match status" value="1"/>
</dbReference>
<name>A0A830FRQ8_9EURY</name>
<evidence type="ECO:0000313" key="10">
    <source>
        <dbReference type="EMBL" id="GGM65261.1"/>
    </source>
</evidence>
<reference evidence="10" key="2">
    <citation type="submission" date="2020-09" db="EMBL/GenBank/DDBJ databases">
        <authorList>
            <person name="Sun Q."/>
            <person name="Ohkuma M."/>
        </authorList>
    </citation>
    <scope>NUCLEOTIDE SEQUENCE</scope>
    <source>
        <strain evidence="10">JCM 16108</strain>
    </source>
</reference>
<dbReference type="PANTHER" id="PTHR30572:SF4">
    <property type="entry name" value="ABC TRANSPORTER PERMEASE YTRF"/>
    <property type="match status" value="1"/>
</dbReference>